<proteinExistence type="predicted"/>
<evidence type="ECO:0000256" key="3">
    <source>
        <dbReference type="ARBA" id="ARBA00023237"/>
    </source>
</evidence>
<keyword evidence="3" id="KW-0998">Cell outer membrane</keyword>
<evidence type="ECO:0000256" key="2">
    <source>
        <dbReference type="ARBA" id="ARBA00023136"/>
    </source>
</evidence>
<comment type="subcellular location">
    <subcellularLocation>
        <location evidence="1">Cell outer membrane</location>
    </subcellularLocation>
</comment>
<name>A0ABU1BHG7_PSEHA</name>
<accession>A0ABU1BHG7</accession>
<keyword evidence="5" id="KW-1185">Reference proteome</keyword>
<gene>
    <name evidence="4" type="ORF">RC083_20355</name>
</gene>
<evidence type="ECO:0000256" key="1">
    <source>
        <dbReference type="ARBA" id="ARBA00004442"/>
    </source>
</evidence>
<organism evidence="4 5">
    <name type="scientific">Pseudoalteromonas haloplanktis</name>
    <name type="common">Alteromonas haloplanktis</name>
    <dbReference type="NCBI Taxonomy" id="228"/>
    <lineage>
        <taxon>Bacteria</taxon>
        <taxon>Pseudomonadati</taxon>
        <taxon>Pseudomonadota</taxon>
        <taxon>Gammaproteobacteria</taxon>
        <taxon>Alteromonadales</taxon>
        <taxon>Pseudoalteromonadaceae</taxon>
        <taxon>Pseudoalteromonas</taxon>
    </lineage>
</organism>
<keyword evidence="4" id="KW-0675">Receptor</keyword>
<evidence type="ECO:0000313" key="4">
    <source>
        <dbReference type="EMBL" id="MDQ9093923.1"/>
    </source>
</evidence>
<sequence>GTEDSTLYAVAPQSFNVIGYYENDGFSFRLAYNWKDDSYLKGQNSYLGVQPRVQKATGRLDLVTSYKFTKNFRGYLRGYNLTDEQRYEYWGNNESAVSRVDYTGRIYEVSFSYSF</sequence>
<reference evidence="4 5" key="1">
    <citation type="submission" date="2023-08" db="EMBL/GenBank/DDBJ databases">
        <title>Pseudoalteromonas haloplanktis LL1 genome.</title>
        <authorList>
            <person name="Wu S."/>
        </authorList>
    </citation>
    <scope>NUCLEOTIDE SEQUENCE [LARGE SCALE GENOMIC DNA]</scope>
    <source>
        <strain evidence="4 5">LL1</strain>
    </source>
</reference>
<dbReference type="EMBL" id="JAVIFY010000023">
    <property type="protein sequence ID" value="MDQ9093923.1"/>
    <property type="molecule type" value="Genomic_DNA"/>
</dbReference>
<protein>
    <submittedName>
        <fullName evidence="4">TonB-dependent receptor</fullName>
    </submittedName>
</protein>
<dbReference type="InterPro" id="IPR036942">
    <property type="entry name" value="Beta-barrel_TonB_sf"/>
</dbReference>
<evidence type="ECO:0000313" key="5">
    <source>
        <dbReference type="Proteomes" id="UP001226574"/>
    </source>
</evidence>
<comment type="caution">
    <text evidence="4">The sequence shown here is derived from an EMBL/GenBank/DDBJ whole genome shotgun (WGS) entry which is preliminary data.</text>
</comment>
<dbReference type="Gene3D" id="2.40.170.20">
    <property type="entry name" value="TonB-dependent receptor, beta-barrel domain"/>
    <property type="match status" value="1"/>
</dbReference>
<dbReference type="SUPFAM" id="SSF56935">
    <property type="entry name" value="Porins"/>
    <property type="match status" value="1"/>
</dbReference>
<dbReference type="Proteomes" id="UP001226574">
    <property type="component" value="Unassembled WGS sequence"/>
</dbReference>
<dbReference type="PANTHER" id="PTHR40980:SF3">
    <property type="entry name" value="TONB-DEPENDENT RECEPTOR-LIKE BETA-BARREL DOMAIN-CONTAINING PROTEIN"/>
    <property type="match status" value="1"/>
</dbReference>
<keyword evidence="2" id="KW-0472">Membrane</keyword>
<feature type="non-terminal residue" evidence="4">
    <location>
        <position position="1"/>
    </location>
</feature>
<dbReference type="PANTHER" id="PTHR40980">
    <property type="entry name" value="PLUG DOMAIN-CONTAINING PROTEIN"/>
    <property type="match status" value="1"/>
</dbReference>